<name>A0A7X4GP87_9BURK</name>
<accession>A0A7X4GP87</accession>
<dbReference type="RefSeq" id="WP_161013640.1">
    <property type="nucleotide sequence ID" value="NZ_WWCK01000003.1"/>
</dbReference>
<protein>
    <submittedName>
        <fullName evidence="1">Uncharacterized protein</fullName>
    </submittedName>
</protein>
<gene>
    <name evidence="1" type="ORF">GTP45_09530</name>
</gene>
<evidence type="ECO:0000313" key="1">
    <source>
        <dbReference type="EMBL" id="MYM67068.1"/>
    </source>
</evidence>
<dbReference type="Proteomes" id="UP000450012">
    <property type="component" value="Unassembled WGS sequence"/>
</dbReference>
<keyword evidence="2" id="KW-1185">Reference proteome</keyword>
<evidence type="ECO:0000313" key="2">
    <source>
        <dbReference type="Proteomes" id="UP000450012"/>
    </source>
</evidence>
<dbReference type="AlphaFoldDB" id="A0A7X4GP87"/>
<reference evidence="1 2" key="1">
    <citation type="submission" date="2019-12" db="EMBL/GenBank/DDBJ databases">
        <title>Novel species isolated from a subtropical stream in China.</title>
        <authorList>
            <person name="Lu H."/>
        </authorList>
    </citation>
    <scope>NUCLEOTIDE SEQUENCE [LARGE SCALE GENOMIC DNA]</scope>
    <source>
        <strain evidence="1 2">FT55W</strain>
    </source>
</reference>
<dbReference type="EMBL" id="WWCK01000003">
    <property type="protein sequence ID" value="MYM67068.1"/>
    <property type="molecule type" value="Genomic_DNA"/>
</dbReference>
<sequence>MRKRTITYIEEVIAEFRAQHQQRFPNVRSPFPRAGDSWNAIDSALRRGAIVECQRFAALKAQLAERGWSPSLARLNKAYSPRRQFKRRFADILAMVNRSVKIHHRFPLRRSRFEVPGYVDTWIAIDCALSEGAIADCVLWRQHRDKMAQLGVRPSLASLNPAYFPVRRQQRSVAAIKAMIVSYMLKNAGQLPHQRARFPAGFPPDAWKAICKALRLGSVLPDADRTVFYDWVAADGRNPSLHTFMQCYRDELAAEYAQRSAQPDGAATQRRAQLAPAMATDQRPVKFAALIAPLF</sequence>
<proteinExistence type="predicted"/>
<comment type="caution">
    <text evidence="1">The sequence shown here is derived from an EMBL/GenBank/DDBJ whole genome shotgun (WGS) entry which is preliminary data.</text>
</comment>
<organism evidence="1 2">
    <name type="scientific">Duganella rivi</name>
    <dbReference type="NCBI Taxonomy" id="2666083"/>
    <lineage>
        <taxon>Bacteria</taxon>
        <taxon>Pseudomonadati</taxon>
        <taxon>Pseudomonadota</taxon>
        <taxon>Betaproteobacteria</taxon>
        <taxon>Burkholderiales</taxon>
        <taxon>Oxalobacteraceae</taxon>
        <taxon>Telluria group</taxon>
        <taxon>Duganella</taxon>
    </lineage>
</organism>